<dbReference type="Pfam" id="PF20167">
    <property type="entry name" value="Transposase_32"/>
    <property type="match status" value="1"/>
</dbReference>
<evidence type="ECO:0000313" key="5">
    <source>
        <dbReference type="Proteomes" id="UP000011115"/>
    </source>
</evidence>
<dbReference type="InParanoid" id="M1DFL3"/>
<dbReference type="GO" id="GO:0009523">
    <property type="term" value="C:photosystem II"/>
    <property type="evidence" value="ECO:0000318"/>
    <property type="project" value="GO_Central"/>
</dbReference>
<proteinExistence type="predicted"/>
<sequence length="499" mass="55522">MERDRKTKTTKLITGGIGSTWVKLERVNPSPSPTHSARESEWVKAEVVLNVATQCSRETELIRGPVEIGGVIDQSALRRVDRWTRQTSLNGRKLDAYIWPKVLKFFLRFQTSQTHTNLVFSIFLLSISILVVDWCSKLGFLCCLALQSYFNRHLRLRASSQSTSTRVPLAITPPEVDSMLAQAPPVTTALPIVTQSRLLNKLKGDGLRTILEEKLLSTEGLDGKYSKLRETLYYHEFQQFTRTRGPYIPTWVRDFYTAYGELVPKSKKKASEFRPVKSVMVKGREVGSSSEHIKTILDRPLHSSLPYKGLHIAQSLDDLKGWLSPLISDTTPRRHIDLGLLISQDMAIRAKQKQTYLPFPVLITELCRHAGVPRVNARDIEVTPSSSTDIRPIEAKYIREEADRRRAVSADISPDIDVDSLPAEASSPTLAFGPSGTTAPSSSSQPPGASSSSQPVRITQDMILKMGNLAQSADIRATRLDISIPGMIDRAIIAALTPL</sequence>
<dbReference type="Proteomes" id="UP000011115">
    <property type="component" value="Unassembled WGS sequence"/>
</dbReference>
<dbReference type="AlphaFoldDB" id="M1DFL3"/>
<protein>
    <recommendedName>
        <fullName evidence="3">Putative plant transposon protein domain-containing protein</fullName>
    </recommendedName>
</protein>
<feature type="region of interest" description="Disordered" evidence="1">
    <location>
        <begin position="417"/>
        <end position="455"/>
    </location>
</feature>
<keyword evidence="5" id="KW-1185">Reference proteome</keyword>
<evidence type="ECO:0000313" key="4">
    <source>
        <dbReference type="EnsemblPlants" id="PGSC0003DMT400088270"/>
    </source>
</evidence>
<name>M1DFL3_SOLTU</name>
<keyword evidence="2" id="KW-0812">Transmembrane</keyword>
<feature type="transmembrane region" description="Helical" evidence="2">
    <location>
        <begin position="118"/>
        <end position="150"/>
    </location>
</feature>
<accession>M1DFL3</accession>
<dbReference type="PaxDb" id="4113-PGSC0003DMT400088270"/>
<feature type="domain" description="Putative plant transposon protein" evidence="3">
    <location>
        <begin position="235"/>
        <end position="331"/>
    </location>
</feature>
<dbReference type="HOGENOM" id="CLU_546781_0_0_1"/>
<keyword evidence="2" id="KW-0472">Membrane</keyword>
<reference evidence="5" key="1">
    <citation type="journal article" date="2011" name="Nature">
        <title>Genome sequence and analysis of the tuber crop potato.</title>
        <authorList>
            <consortium name="The Potato Genome Sequencing Consortium"/>
        </authorList>
    </citation>
    <scope>NUCLEOTIDE SEQUENCE [LARGE SCALE GENOMIC DNA]</scope>
    <source>
        <strain evidence="5">cv. DM1-3 516 R44</strain>
    </source>
</reference>
<dbReference type="InterPro" id="IPR046796">
    <property type="entry name" value="Transposase_32_dom"/>
</dbReference>
<dbReference type="PANTHER" id="PTHR33180">
    <property type="entry name" value="PHOTOSYSTEM II CP43 REACTION CENTER PROTEIN"/>
    <property type="match status" value="1"/>
</dbReference>
<dbReference type="EnsemblPlants" id="PGSC0003DMT400088270">
    <property type="protein sequence ID" value="PGSC0003DMT400088270"/>
    <property type="gene ID" value="PGSC0003DMG400037841"/>
</dbReference>
<dbReference type="Gramene" id="PGSC0003DMT400088270">
    <property type="protein sequence ID" value="PGSC0003DMT400088270"/>
    <property type="gene ID" value="PGSC0003DMG400037841"/>
</dbReference>
<dbReference type="PANTHER" id="PTHR33180:SF31">
    <property type="entry name" value="POLYPROTEIN PROTEIN"/>
    <property type="match status" value="1"/>
</dbReference>
<feature type="compositionally biased region" description="Low complexity" evidence="1">
    <location>
        <begin position="434"/>
        <end position="455"/>
    </location>
</feature>
<evidence type="ECO:0000259" key="3">
    <source>
        <dbReference type="Pfam" id="PF20167"/>
    </source>
</evidence>
<evidence type="ECO:0000256" key="1">
    <source>
        <dbReference type="SAM" id="MobiDB-lite"/>
    </source>
</evidence>
<reference evidence="4" key="2">
    <citation type="submission" date="2015-06" db="UniProtKB">
        <authorList>
            <consortium name="EnsemblPlants"/>
        </authorList>
    </citation>
    <scope>IDENTIFICATION</scope>
    <source>
        <strain evidence="4">DM1-3 516 R44</strain>
    </source>
</reference>
<keyword evidence="2" id="KW-1133">Transmembrane helix</keyword>
<organism evidence="4 5">
    <name type="scientific">Solanum tuberosum</name>
    <name type="common">Potato</name>
    <dbReference type="NCBI Taxonomy" id="4113"/>
    <lineage>
        <taxon>Eukaryota</taxon>
        <taxon>Viridiplantae</taxon>
        <taxon>Streptophyta</taxon>
        <taxon>Embryophyta</taxon>
        <taxon>Tracheophyta</taxon>
        <taxon>Spermatophyta</taxon>
        <taxon>Magnoliopsida</taxon>
        <taxon>eudicotyledons</taxon>
        <taxon>Gunneridae</taxon>
        <taxon>Pentapetalae</taxon>
        <taxon>asterids</taxon>
        <taxon>lamiids</taxon>
        <taxon>Solanales</taxon>
        <taxon>Solanaceae</taxon>
        <taxon>Solanoideae</taxon>
        <taxon>Solaneae</taxon>
        <taxon>Solanum</taxon>
    </lineage>
</organism>
<dbReference type="GO" id="GO:0009579">
    <property type="term" value="C:thylakoid"/>
    <property type="evidence" value="ECO:0000318"/>
    <property type="project" value="GO_Central"/>
</dbReference>
<evidence type="ECO:0000256" key="2">
    <source>
        <dbReference type="SAM" id="Phobius"/>
    </source>
</evidence>